<dbReference type="AlphaFoldDB" id="A0AA88RE24"/>
<dbReference type="InterPro" id="IPR029472">
    <property type="entry name" value="Copia-like_N"/>
</dbReference>
<comment type="caution">
    <text evidence="3">The sequence shown here is derived from an EMBL/GenBank/DDBJ whole genome shotgun (WGS) entry which is preliminary data.</text>
</comment>
<protein>
    <recommendedName>
        <fullName evidence="5">Retrotransposon Copia-like N-terminal domain-containing protein</fullName>
    </recommendedName>
</protein>
<dbReference type="Pfam" id="PF03732">
    <property type="entry name" value="Retrotrans_gag"/>
    <property type="match status" value="1"/>
</dbReference>
<accession>A0AA88RE24</accession>
<proteinExistence type="predicted"/>
<feature type="domain" description="Retrotransposon Copia-like N-terminal" evidence="2">
    <location>
        <begin position="23"/>
        <end position="72"/>
    </location>
</feature>
<keyword evidence="4" id="KW-1185">Reference proteome</keyword>
<evidence type="ECO:0000313" key="3">
    <source>
        <dbReference type="EMBL" id="KAK2976961.1"/>
    </source>
</evidence>
<reference evidence="3" key="1">
    <citation type="submission" date="2022-12" db="EMBL/GenBank/DDBJ databases">
        <title>Draft genome assemblies for two species of Escallonia (Escalloniales).</title>
        <authorList>
            <person name="Chanderbali A."/>
            <person name="Dervinis C."/>
            <person name="Anghel I."/>
            <person name="Soltis D."/>
            <person name="Soltis P."/>
            <person name="Zapata F."/>
        </authorList>
    </citation>
    <scope>NUCLEOTIDE SEQUENCE</scope>
    <source>
        <strain evidence="3">UCBG92.1500</strain>
        <tissue evidence="3">Leaf</tissue>
    </source>
</reference>
<dbReference type="Pfam" id="PF14244">
    <property type="entry name" value="Retrotran_gag_3"/>
    <property type="match status" value="1"/>
</dbReference>
<dbReference type="InterPro" id="IPR005162">
    <property type="entry name" value="Retrotrans_gag_dom"/>
</dbReference>
<dbReference type="PANTHER" id="PTHR37610:SF97">
    <property type="entry name" value="RETROTRANSPOSON GAG DOMAIN-CONTAINING PROTEIN"/>
    <property type="match status" value="1"/>
</dbReference>
<name>A0AA88RE24_9ASTE</name>
<dbReference type="Proteomes" id="UP001187471">
    <property type="component" value="Unassembled WGS sequence"/>
</dbReference>
<organism evidence="3 4">
    <name type="scientific">Escallonia rubra</name>
    <dbReference type="NCBI Taxonomy" id="112253"/>
    <lineage>
        <taxon>Eukaryota</taxon>
        <taxon>Viridiplantae</taxon>
        <taxon>Streptophyta</taxon>
        <taxon>Embryophyta</taxon>
        <taxon>Tracheophyta</taxon>
        <taxon>Spermatophyta</taxon>
        <taxon>Magnoliopsida</taxon>
        <taxon>eudicotyledons</taxon>
        <taxon>Gunneridae</taxon>
        <taxon>Pentapetalae</taxon>
        <taxon>asterids</taxon>
        <taxon>campanulids</taxon>
        <taxon>Escalloniales</taxon>
        <taxon>Escalloniaceae</taxon>
        <taxon>Escallonia</taxon>
    </lineage>
</organism>
<dbReference type="PANTHER" id="PTHR37610">
    <property type="entry name" value="CCHC-TYPE DOMAIN-CONTAINING PROTEIN"/>
    <property type="match status" value="1"/>
</dbReference>
<evidence type="ECO:0000313" key="4">
    <source>
        <dbReference type="Proteomes" id="UP001187471"/>
    </source>
</evidence>
<gene>
    <name evidence="3" type="ORF">RJ640_019374</name>
</gene>
<evidence type="ECO:0008006" key="5">
    <source>
        <dbReference type="Google" id="ProtNLM"/>
    </source>
</evidence>
<evidence type="ECO:0000259" key="1">
    <source>
        <dbReference type="Pfam" id="PF03732"/>
    </source>
</evidence>
<evidence type="ECO:0000259" key="2">
    <source>
        <dbReference type="Pfam" id="PF14244"/>
    </source>
</evidence>
<feature type="domain" description="Retrotransposon gag" evidence="1">
    <location>
        <begin position="96"/>
        <end position="196"/>
    </location>
</feature>
<sequence>MAGIGTKEIAITTIDTSSPYYLHPSDHPGLIFVTHPLSDNGDNYFTWRRSLLNALHSKRKAGFVDGTIEKPDDASSDFQAWIQCNAVVLAWLTNALAKELQGNATHAETAREVWKDLEERFTQGIAPRVYELKRAIALLQQEKASVASYYGKLKSVWGGIAKSESHTNMQMQMNMWCNEENIMREEEKVFDFLMGLDEAYTTVRSQILSIDPLPNIGRAYAIAAQEEKQRSIAASRTPTIEAAALLTKRSDSQMKGNVSG</sequence>
<dbReference type="EMBL" id="JAVXUO010002021">
    <property type="protein sequence ID" value="KAK2976961.1"/>
    <property type="molecule type" value="Genomic_DNA"/>
</dbReference>